<reference evidence="1" key="2">
    <citation type="journal article" date="2015" name="Fish Shellfish Immunol.">
        <title>Early steps in the European eel (Anguilla anguilla)-Vibrio vulnificus interaction in the gills: Role of the RtxA13 toxin.</title>
        <authorList>
            <person name="Callol A."/>
            <person name="Pajuelo D."/>
            <person name="Ebbesson L."/>
            <person name="Teles M."/>
            <person name="MacKenzie S."/>
            <person name="Amaro C."/>
        </authorList>
    </citation>
    <scope>NUCLEOTIDE SEQUENCE</scope>
</reference>
<organism evidence="1">
    <name type="scientific">Anguilla anguilla</name>
    <name type="common">European freshwater eel</name>
    <name type="synonym">Muraena anguilla</name>
    <dbReference type="NCBI Taxonomy" id="7936"/>
    <lineage>
        <taxon>Eukaryota</taxon>
        <taxon>Metazoa</taxon>
        <taxon>Chordata</taxon>
        <taxon>Craniata</taxon>
        <taxon>Vertebrata</taxon>
        <taxon>Euteleostomi</taxon>
        <taxon>Actinopterygii</taxon>
        <taxon>Neopterygii</taxon>
        <taxon>Teleostei</taxon>
        <taxon>Anguilliformes</taxon>
        <taxon>Anguillidae</taxon>
        <taxon>Anguilla</taxon>
    </lineage>
</organism>
<accession>A0A0E9T5R7</accession>
<protein>
    <submittedName>
        <fullName evidence="1">Uncharacterized protein</fullName>
    </submittedName>
</protein>
<dbReference type="EMBL" id="GBXM01059583">
    <property type="protein sequence ID" value="JAH48994.1"/>
    <property type="molecule type" value="Transcribed_RNA"/>
</dbReference>
<dbReference type="AlphaFoldDB" id="A0A0E9T5R7"/>
<name>A0A0E9T5R7_ANGAN</name>
<evidence type="ECO:0000313" key="1">
    <source>
        <dbReference type="EMBL" id="JAH48994.1"/>
    </source>
</evidence>
<reference evidence="1" key="1">
    <citation type="submission" date="2014-11" db="EMBL/GenBank/DDBJ databases">
        <authorList>
            <person name="Amaro Gonzalez C."/>
        </authorList>
    </citation>
    <scope>NUCLEOTIDE SEQUENCE</scope>
</reference>
<sequence length="46" mass="5242">MVYSYVSRPVTKTSCEISFLAGHVVYWPLDGSPITVPQYFCKSRVE</sequence>
<proteinExistence type="predicted"/>